<gene>
    <name evidence="2" type="primary">yiiM</name>
    <name evidence="2" type="ORF">NCTC13335_00603</name>
</gene>
<evidence type="ECO:0000259" key="1">
    <source>
        <dbReference type="PROSITE" id="PS51340"/>
    </source>
</evidence>
<dbReference type="AlphaFoldDB" id="A0A377IX42"/>
<dbReference type="OrthoDB" id="9786134at2"/>
<name>A0A377IX42_9PAST</name>
<dbReference type="InterPro" id="IPR052353">
    <property type="entry name" value="Benzoxazolinone_Detox_Enz"/>
</dbReference>
<evidence type="ECO:0000313" key="3">
    <source>
        <dbReference type="Proteomes" id="UP000255264"/>
    </source>
</evidence>
<reference evidence="2 3" key="1">
    <citation type="submission" date="2018-06" db="EMBL/GenBank/DDBJ databases">
        <authorList>
            <consortium name="Pathogen Informatics"/>
            <person name="Doyle S."/>
        </authorList>
    </citation>
    <scope>NUCLEOTIDE SEQUENCE [LARGE SCALE GENOMIC DNA]</scope>
    <source>
        <strain evidence="2 3">NCTC13335</strain>
    </source>
</reference>
<accession>A0A377IX42</accession>
<protein>
    <submittedName>
        <fullName evidence="2">Uridine phosphorylase</fullName>
        <ecNumber evidence="2">2.4.2.3</ecNumber>
    </submittedName>
</protein>
<dbReference type="InterPro" id="IPR005302">
    <property type="entry name" value="MoCF_Sase_C"/>
</dbReference>
<keyword evidence="2" id="KW-0328">Glycosyltransferase</keyword>
<proteinExistence type="predicted"/>
<keyword evidence="2" id="KW-0808">Transferase</keyword>
<dbReference type="RefSeq" id="WP_007242284.1">
    <property type="nucleotide sequence ID" value="NZ_LT906463.1"/>
</dbReference>
<dbReference type="GO" id="GO:0004850">
    <property type="term" value="F:uridine phosphorylase activity"/>
    <property type="evidence" value="ECO:0007669"/>
    <property type="project" value="UniProtKB-EC"/>
</dbReference>
<organism evidence="2 3">
    <name type="scientific">Haemophilus pittmaniae</name>
    <dbReference type="NCBI Taxonomy" id="249188"/>
    <lineage>
        <taxon>Bacteria</taxon>
        <taxon>Pseudomonadati</taxon>
        <taxon>Pseudomonadota</taxon>
        <taxon>Gammaproteobacteria</taxon>
        <taxon>Pasteurellales</taxon>
        <taxon>Pasteurellaceae</taxon>
        <taxon>Haemophilus</taxon>
    </lineage>
</organism>
<dbReference type="InterPro" id="IPR011037">
    <property type="entry name" value="Pyrv_Knase-like_insert_dom_sf"/>
</dbReference>
<dbReference type="EC" id="2.4.2.3" evidence="2"/>
<sequence>MAAAKILIIKIGQVETLTFADGSQYASAIRKQPVSMVKIHSLGAEGNDVGLKAHHGGVDKALFFMSDVSFPALNTLLGESFDFYGTAIYGENFVVSSLNEDNVCIGDRYQIGSTLLEVSQPRKPCERLSKNTANEQTRDVVYQSGWSGWYVRVVEEGEIHQGDPLILISRPHPDWTIRRLNRQLSAPSSMAELEQALDIDVLAAAFKRSLASQLSKLQQKQAVTNAA</sequence>
<dbReference type="PANTHER" id="PTHR30212:SF2">
    <property type="entry name" value="PROTEIN YIIM"/>
    <property type="match status" value="1"/>
</dbReference>
<dbReference type="Gene3D" id="2.40.33.20">
    <property type="entry name" value="PK beta-barrel domain-like"/>
    <property type="match status" value="1"/>
</dbReference>
<dbReference type="Proteomes" id="UP000255264">
    <property type="component" value="Unassembled WGS sequence"/>
</dbReference>
<dbReference type="GO" id="GO:0030151">
    <property type="term" value="F:molybdenum ion binding"/>
    <property type="evidence" value="ECO:0007669"/>
    <property type="project" value="InterPro"/>
</dbReference>
<dbReference type="PROSITE" id="PS51340">
    <property type="entry name" value="MOSC"/>
    <property type="match status" value="1"/>
</dbReference>
<dbReference type="Pfam" id="PF03473">
    <property type="entry name" value="MOSC"/>
    <property type="match status" value="1"/>
</dbReference>
<evidence type="ECO:0000313" key="2">
    <source>
        <dbReference type="EMBL" id="STO92753.1"/>
    </source>
</evidence>
<dbReference type="GO" id="GO:0030170">
    <property type="term" value="F:pyridoxal phosphate binding"/>
    <property type="evidence" value="ECO:0007669"/>
    <property type="project" value="InterPro"/>
</dbReference>
<dbReference type="EMBL" id="UGHS01000002">
    <property type="protein sequence ID" value="STO92753.1"/>
    <property type="molecule type" value="Genomic_DNA"/>
</dbReference>
<feature type="domain" description="MOSC" evidence="1">
    <location>
        <begin position="31"/>
        <end position="168"/>
    </location>
</feature>
<dbReference type="PANTHER" id="PTHR30212">
    <property type="entry name" value="PROTEIN YIIM"/>
    <property type="match status" value="1"/>
</dbReference>
<keyword evidence="3" id="KW-1185">Reference proteome</keyword>
<dbReference type="SUPFAM" id="SSF50800">
    <property type="entry name" value="PK beta-barrel domain-like"/>
    <property type="match status" value="1"/>
</dbReference>